<evidence type="ECO:0000256" key="1">
    <source>
        <dbReference type="ARBA" id="ARBA00012493"/>
    </source>
</evidence>
<keyword evidence="4" id="KW-0378">Hydrolase</keyword>
<dbReference type="EMBL" id="JABXBU010002072">
    <property type="protein sequence ID" value="KAF8777586.1"/>
    <property type="molecule type" value="Genomic_DNA"/>
</dbReference>
<reference evidence="8" key="1">
    <citation type="journal article" date="2020" name="bioRxiv">
        <title>Chromosome-level reference genome of the European wasp spider Argiope bruennichi: a resource for studies on range expansion and evolutionary adaptation.</title>
        <authorList>
            <person name="Sheffer M.M."/>
            <person name="Hoppe A."/>
            <person name="Krehenwinkel H."/>
            <person name="Uhl G."/>
            <person name="Kuss A.W."/>
            <person name="Jensen L."/>
            <person name="Jensen C."/>
            <person name="Gillespie R.G."/>
            <person name="Hoff K.J."/>
            <person name="Prost S."/>
        </authorList>
    </citation>
    <scope>NUCLEOTIDE SEQUENCE</scope>
</reference>
<dbReference type="GO" id="GO:0004519">
    <property type="term" value="F:endonuclease activity"/>
    <property type="evidence" value="ECO:0007669"/>
    <property type="project" value="UniProtKB-KW"/>
</dbReference>
<dbReference type="InterPro" id="IPR000477">
    <property type="entry name" value="RT_dom"/>
</dbReference>
<keyword evidence="2" id="KW-0548">Nucleotidyltransferase</keyword>
<proteinExistence type="predicted"/>
<dbReference type="SUPFAM" id="SSF56672">
    <property type="entry name" value="DNA/RNA polymerases"/>
    <property type="match status" value="1"/>
</dbReference>
<keyword evidence="9" id="KW-1185">Reference proteome</keyword>
<dbReference type="AlphaFoldDB" id="A0A8T0ET37"/>
<name>A0A8T0ET37_ARGBR</name>
<dbReference type="InterPro" id="IPR043502">
    <property type="entry name" value="DNA/RNA_pol_sf"/>
</dbReference>
<evidence type="ECO:0000256" key="2">
    <source>
        <dbReference type="ARBA" id="ARBA00022695"/>
    </source>
</evidence>
<dbReference type="InterPro" id="IPR051320">
    <property type="entry name" value="Viral_Replic_Matur_Polypro"/>
</dbReference>
<keyword evidence="5" id="KW-0695">RNA-directed DNA polymerase</keyword>
<feature type="compositionally biased region" description="Polar residues" evidence="6">
    <location>
        <begin position="12"/>
        <end position="35"/>
    </location>
</feature>
<evidence type="ECO:0000256" key="5">
    <source>
        <dbReference type="ARBA" id="ARBA00022918"/>
    </source>
</evidence>
<dbReference type="PROSITE" id="PS50878">
    <property type="entry name" value="RT_POL"/>
    <property type="match status" value="1"/>
</dbReference>
<feature type="domain" description="Reverse transcriptase" evidence="7">
    <location>
        <begin position="273"/>
        <end position="456"/>
    </location>
</feature>
<dbReference type="PANTHER" id="PTHR33064:SF37">
    <property type="entry name" value="RIBONUCLEASE H"/>
    <property type="match status" value="1"/>
</dbReference>
<dbReference type="PANTHER" id="PTHR33064">
    <property type="entry name" value="POL PROTEIN"/>
    <property type="match status" value="1"/>
</dbReference>
<protein>
    <recommendedName>
        <fullName evidence="1">RNA-directed DNA polymerase</fullName>
        <ecNumber evidence="1">2.7.7.49</ecNumber>
    </recommendedName>
</protein>
<evidence type="ECO:0000256" key="3">
    <source>
        <dbReference type="ARBA" id="ARBA00022722"/>
    </source>
</evidence>
<dbReference type="CDD" id="cd01647">
    <property type="entry name" value="RT_LTR"/>
    <property type="match status" value="1"/>
</dbReference>
<gene>
    <name evidence="8" type="ORF">HNY73_014430</name>
</gene>
<keyword evidence="2" id="KW-0808">Transferase</keyword>
<dbReference type="Pfam" id="PF00078">
    <property type="entry name" value="RVT_1"/>
    <property type="match status" value="1"/>
</dbReference>
<evidence type="ECO:0000313" key="9">
    <source>
        <dbReference type="Proteomes" id="UP000807504"/>
    </source>
</evidence>
<dbReference type="Proteomes" id="UP000807504">
    <property type="component" value="Unassembled WGS sequence"/>
</dbReference>
<evidence type="ECO:0000259" key="7">
    <source>
        <dbReference type="PROSITE" id="PS50878"/>
    </source>
</evidence>
<dbReference type="GO" id="GO:0003964">
    <property type="term" value="F:RNA-directed DNA polymerase activity"/>
    <property type="evidence" value="ECO:0007669"/>
    <property type="project" value="UniProtKB-KW"/>
</dbReference>
<dbReference type="FunFam" id="3.30.70.270:FF:000020">
    <property type="entry name" value="Transposon Tf2-6 polyprotein-like Protein"/>
    <property type="match status" value="1"/>
</dbReference>
<evidence type="ECO:0000313" key="8">
    <source>
        <dbReference type="EMBL" id="KAF8777586.1"/>
    </source>
</evidence>
<sequence length="647" mass="72674">MCSLPPPPRGSTIAQPRNTSRQNQYTNSQTNVQIPSSSSSTSSDNNAVKTISLNSSNSRRNNNNRNSTSGRSTTANSANNNSINYITVIQQSCVPNDIVINPWTDGQFQVVDHEIKPIGWISLNIIDSIGNTQVQARCTYDPNGSLCISTPTSFHLYECIHASKPSINCVALHPPSLPSLDDVTLPEATPNIISSETNLIPKSAGLSTTQQAQLDAIIGKFTDVFYSNDDNIGLCPYVEFKIELQHEKPIRCRPYRLSEPDRQFLKTQIEKWLKQGICRHSNSPYAAPAFIVEQPFHESTPRRVVVDFSRTINPITNIDPHPIDQMEDVIQRMAGKSYNSKMDVKSAFHCIPIRDIDTYKTGFVTPDGHYEFLRMPFGVTNGPSTMTRAIKLAYNHLADHNVNTYIDDISTSHDDFNYHLKVIYKIFEATQKAGFKLTREKTQFAVSEITLFGRIISQDGVRPDPERIAAIERYLTLKSIHEVRSFLGFANQFRKYIRNYAVIAKPLTSVLKGLEKKTNNAPIVLTDDQQRTFESLKTAITTAPILAYFKQGLPTFVETDASYSGLGAVLSQEQNGKRRVIEYASRTLKDAETRYHSNELECTAVHWALTEKFRLYLLGHKFQLITATIQTAYVVAKSALIENLHDI</sequence>
<keyword evidence="4" id="KW-0255">Endonuclease</keyword>
<feature type="compositionally biased region" description="Low complexity" evidence="6">
    <location>
        <begin position="50"/>
        <end position="77"/>
    </location>
</feature>
<dbReference type="CDD" id="cd09274">
    <property type="entry name" value="RNase_HI_RT_Ty3"/>
    <property type="match status" value="1"/>
</dbReference>
<organism evidence="8 9">
    <name type="scientific">Argiope bruennichi</name>
    <name type="common">Wasp spider</name>
    <name type="synonym">Aranea bruennichi</name>
    <dbReference type="NCBI Taxonomy" id="94029"/>
    <lineage>
        <taxon>Eukaryota</taxon>
        <taxon>Metazoa</taxon>
        <taxon>Ecdysozoa</taxon>
        <taxon>Arthropoda</taxon>
        <taxon>Chelicerata</taxon>
        <taxon>Arachnida</taxon>
        <taxon>Araneae</taxon>
        <taxon>Araneomorphae</taxon>
        <taxon>Entelegynae</taxon>
        <taxon>Araneoidea</taxon>
        <taxon>Araneidae</taxon>
        <taxon>Argiope</taxon>
    </lineage>
</organism>
<comment type="caution">
    <text evidence="8">The sequence shown here is derived from an EMBL/GenBank/DDBJ whole genome shotgun (WGS) entry which is preliminary data.</text>
</comment>
<dbReference type="Gene3D" id="3.10.20.370">
    <property type="match status" value="1"/>
</dbReference>
<dbReference type="Gene3D" id="3.10.10.10">
    <property type="entry name" value="HIV Type 1 Reverse Transcriptase, subunit A, domain 1"/>
    <property type="match status" value="1"/>
</dbReference>
<reference evidence="8" key="2">
    <citation type="submission" date="2020-06" db="EMBL/GenBank/DDBJ databases">
        <authorList>
            <person name="Sheffer M."/>
        </authorList>
    </citation>
    <scope>NUCLEOTIDE SEQUENCE</scope>
</reference>
<dbReference type="Gene3D" id="3.30.70.270">
    <property type="match status" value="2"/>
</dbReference>
<dbReference type="Pfam" id="PF17919">
    <property type="entry name" value="RT_RNaseH_2"/>
    <property type="match status" value="1"/>
</dbReference>
<dbReference type="EC" id="2.7.7.49" evidence="1"/>
<dbReference type="InterPro" id="IPR041577">
    <property type="entry name" value="RT_RNaseH_2"/>
</dbReference>
<keyword evidence="3" id="KW-0540">Nuclease</keyword>
<feature type="region of interest" description="Disordered" evidence="6">
    <location>
        <begin position="1"/>
        <end position="77"/>
    </location>
</feature>
<dbReference type="FunFam" id="3.10.20.370:FF:000001">
    <property type="entry name" value="Retrovirus-related Pol polyprotein from transposon 17.6-like protein"/>
    <property type="match status" value="1"/>
</dbReference>
<evidence type="ECO:0000256" key="6">
    <source>
        <dbReference type="SAM" id="MobiDB-lite"/>
    </source>
</evidence>
<accession>A0A8T0ET37</accession>
<dbReference type="InterPro" id="IPR043128">
    <property type="entry name" value="Rev_trsase/Diguanyl_cyclase"/>
</dbReference>
<evidence type="ECO:0000256" key="4">
    <source>
        <dbReference type="ARBA" id="ARBA00022759"/>
    </source>
</evidence>